<keyword evidence="1" id="KW-0472">Membrane</keyword>
<evidence type="ECO:0000256" key="1">
    <source>
        <dbReference type="SAM" id="Phobius"/>
    </source>
</evidence>
<name>A0A3E0DQQ0_9BACT</name>
<dbReference type="Pfam" id="PF13160">
    <property type="entry name" value="DUF3995"/>
    <property type="match status" value="1"/>
</dbReference>
<organism evidence="2 3">
    <name type="scientific">Algoriphagus antarcticus</name>
    <dbReference type="NCBI Taxonomy" id="238540"/>
    <lineage>
        <taxon>Bacteria</taxon>
        <taxon>Pseudomonadati</taxon>
        <taxon>Bacteroidota</taxon>
        <taxon>Cytophagia</taxon>
        <taxon>Cytophagales</taxon>
        <taxon>Cyclobacteriaceae</taxon>
        <taxon>Algoriphagus</taxon>
    </lineage>
</organism>
<feature type="transmembrane region" description="Helical" evidence="1">
    <location>
        <begin position="80"/>
        <end position="99"/>
    </location>
</feature>
<dbReference type="OrthoDB" id="8590912at2"/>
<keyword evidence="1" id="KW-0812">Transmembrane</keyword>
<dbReference type="RefSeq" id="WP_086542431.1">
    <property type="nucleotide sequence ID" value="NZ_MSSW01000046.1"/>
</dbReference>
<feature type="transmembrane region" description="Helical" evidence="1">
    <location>
        <begin position="50"/>
        <end position="68"/>
    </location>
</feature>
<evidence type="ECO:0000313" key="2">
    <source>
        <dbReference type="EMBL" id="REG85421.1"/>
    </source>
</evidence>
<gene>
    <name evidence="2" type="ORF">C8N25_113111</name>
</gene>
<sequence length="150" mass="17058">MKSTLATLLIAIFFGLALIHFYWACGGQWGFESTLPTDEHGIRLLNPKTLDSIIIGVALVLFGIFYWVTFISKKDRFPYWLKTIGMWSIPILFALRAMGDFKYIGFFKKINSTEFANYDNLLYSPLCLTIAIIGFVLISKKQELTKNPGS</sequence>
<dbReference type="Proteomes" id="UP000256405">
    <property type="component" value="Unassembled WGS sequence"/>
</dbReference>
<keyword evidence="3" id="KW-1185">Reference proteome</keyword>
<dbReference type="InterPro" id="IPR025058">
    <property type="entry name" value="DUF3995"/>
</dbReference>
<dbReference type="AlphaFoldDB" id="A0A3E0DQQ0"/>
<feature type="transmembrane region" description="Helical" evidence="1">
    <location>
        <begin position="121"/>
        <end position="138"/>
    </location>
</feature>
<evidence type="ECO:0000313" key="3">
    <source>
        <dbReference type="Proteomes" id="UP000256405"/>
    </source>
</evidence>
<reference evidence="2 3" key="1">
    <citation type="submission" date="2018-08" db="EMBL/GenBank/DDBJ databases">
        <title>Genomic Encyclopedia of Archaeal and Bacterial Type Strains, Phase II (KMG-II): from individual species to whole genera.</title>
        <authorList>
            <person name="Goeker M."/>
        </authorList>
    </citation>
    <scope>NUCLEOTIDE SEQUENCE [LARGE SCALE GENOMIC DNA]</scope>
    <source>
        <strain evidence="2 3">DSM 15986</strain>
    </source>
</reference>
<dbReference type="EMBL" id="QUNF01000013">
    <property type="protein sequence ID" value="REG85421.1"/>
    <property type="molecule type" value="Genomic_DNA"/>
</dbReference>
<accession>A0A3E0DQQ0</accession>
<protein>
    <submittedName>
        <fullName evidence="2">Uncharacterized protein DUF3995</fullName>
    </submittedName>
</protein>
<proteinExistence type="predicted"/>
<comment type="caution">
    <text evidence="2">The sequence shown here is derived from an EMBL/GenBank/DDBJ whole genome shotgun (WGS) entry which is preliminary data.</text>
</comment>
<keyword evidence="1" id="KW-1133">Transmembrane helix</keyword>